<reference evidence="17" key="2">
    <citation type="submission" date="2012-02" db="EMBL/GenBank/DDBJ databases">
        <authorList>
            <person name="Genoscope - CEA"/>
        </authorList>
    </citation>
    <scope>NUCLEOTIDE SEQUENCE</scope>
</reference>
<evidence type="ECO:0000256" key="4">
    <source>
        <dbReference type="ARBA" id="ARBA00022679"/>
    </source>
</evidence>
<dbReference type="PRINTS" id="PR00344">
    <property type="entry name" value="BCTRLSENSOR"/>
</dbReference>
<dbReference type="Gene3D" id="1.10.10.60">
    <property type="entry name" value="Homeodomain-like"/>
    <property type="match status" value="2"/>
</dbReference>
<keyword evidence="7" id="KW-0067">ATP-binding</keyword>
<dbReference type="PROSITE" id="PS50110">
    <property type="entry name" value="RESPONSE_REGULATORY"/>
    <property type="match status" value="1"/>
</dbReference>
<dbReference type="InterPro" id="IPR013783">
    <property type="entry name" value="Ig-like_fold"/>
</dbReference>
<evidence type="ECO:0000256" key="2">
    <source>
        <dbReference type="ARBA" id="ARBA00012438"/>
    </source>
</evidence>
<dbReference type="InterPro" id="IPR003661">
    <property type="entry name" value="HisK_dim/P_dom"/>
</dbReference>
<dbReference type="Pfam" id="PF07495">
    <property type="entry name" value="Y_Y_Y"/>
    <property type="match status" value="1"/>
</dbReference>
<dbReference type="EMBL" id="FO117614">
    <property type="protein sequence ID" value="CCG00660.1"/>
    <property type="molecule type" value="Genomic_DNA"/>
</dbReference>
<dbReference type="FunFam" id="2.60.40.10:FF:000791">
    <property type="entry name" value="Two-component system sensor histidine kinase/response regulator"/>
    <property type="match status" value="1"/>
</dbReference>
<dbReference type="Pfam" id="PF12833">
    <property type="entry name" value="HTH_18"/>
    <property type="match status" value="1"/>
</dbReference>
<dbReference type="CDD" id="cd00082">
    <property type="entry name" value="HisKA"/>
    <property type="match status" value="1"/>
</dbReference>
<dbReference type="InterPro" id="IPR015943">
    <property type="entry name" value="WD40/YVTN_repeat-like_dom_sf"/>
</dbReference>
<dbReference type="FunFam" id="1.10.287.130:FF:000045">
    <property type="entry name" value="Two-component system sensor histidine kinase/response regulator"/>
    <property type="match status" value="1"/>
</dbReference>
<evidence type="ECO:0000256" key="1">
    <source>
        <dbReference type="ARBA" id="ARBA00000085"/>
    </source>
</evidence>
<dbReference type="InterPro" id="IPR004358">
    <property type="entry name" value="Sig_transdc_His_kin-like_C"/>
</dbReference>
<evidence type="ECO:0000256" key="11">
    <source>
        <dbReference type="ARBA" id="ARBA00023163"/>
    </source>
</evidence>
<dbReference type="Gene3D" id="2.60.40.10">
    <property type="entry name" value="Immunoglobulins"/>
    <property type="match status" value="1"/>
</dbReference>
<evidence type="ECO:0000313" key="17">
    <source>
        <dbReference type="EMBL" id="CCG00660.1"/>
    </source>
</evidence>
<name>H6RHZ9_9BACT</name>
<protein>
    <recommendedName>
        <fullName evidence="2">histidine kinase</fullName>
        <ecNumber evidence="2">2.7.13.3</ecNumber>
    </recommendedName>
</protein>
<organism evidence="17">
    <name type="scientific">uncultured Flavobacteriia bacterium</name>
    <dbReference type="NCBI Taxonomy" id="212695"/>
    <lineage>
        <taxon>Bacteria</taxon>
        <taxon>Pseudomonadati</taxon>
        <taxon>Bacteroidota</taxon>
        <taxon>Flavobacteriia</taxon>
        <taxon>environmental samples</taxon>
    </lineage>
</organism>
<dbReference type="InterPro" id="IPR036890">
    <property type="entry name" value="HATPase_C_sf"/>
</dbReference>
<dbReference type="Gene3D" id="2.130.10.10">
    <property type="entry name" value="YVTN repeat-like/Quinoprotein amine dehydrogenase"/>
    <property type="match status" value="1"/>
</dbReference>
<evidence type="ECO:0000256" key="10">
    <source>
        <dbReference type="ARBA" id="ARBA00023125"/>
    </source>
</evidence>
<dbReference type="SMART" id="SM00387">
    <property type="entry name" value="HATPase_c"/>
    <property type="match status" value="1"/>
</dbReference>
<dbReference type="InterPro" id="IPR011110">
    <property type="entry name" value="Reg_prop"/>
</dbReference>
<dbReference type="SUPFAM" id="SSF47384">
    <property type="entry name" value="Homodimeric domain of signal transducing histidine kinase"/>
    <property type="match status" value="1"/>
</dbReference>
<evidence type="ECO:0000256" key="7">
    <source>
        <dbReference type="ARBA" id="ARBA00022840"/>
    </source>
</evidence>
<evidence type="ECO:0000256" key="9">
    <source>
        <dbReference type="ARBA" id="ARBA00023015"/>
    </source>
</evidence>
<gene>
    <name evidence="17" type="ORF">VIS_S3DLC50026</name>
</gene>
<dbReference type="AlphaFoldDB" id="H6RHZ9"/>
<evidence type="ECO:0000256" key="8">
    <source>
        <dbReference type="ARBA" id="ARBA00023012"/>
    </source>
</evidence>
<dbReference type="SMART" id="SM00388">
    <property type="entry name" value="HisKA"/>
    <property type="match status" value="1"/>
</dbReference>
<dbReference type="FunFam" id="3.30.565.10:FF:000037">
    <property type="entry name" value="Hybrid sensor histidine kinase/response regulator"/>
    <property type="match status" value="1"/>
</dbReference>
<dbReference type="CDD" id="cd00146">
    <property type="entry name" value="PKD"/>
    <property type="match status" value="1"/>
</dbReference>
<dbReference type="InterPro" id="IPR009057">
    <property type="entry name" value="Homeodomain-like_sf"/>
</dbReference>
<dbReference type="GO" id="GO:0003700">
    <property type="term" value="F:DNA-binding transcription factor activity"/>
    <property type="evidence" value="ECO:0007669"/>
    <property type="project" value="InterPro"/>
</dbReference>
<evidence type="ECO:0000259" key="16">
    <source>
        <dbReference type="PROSITE" id="PS50110"/>
    </source>
</evidence>
<dbReference type="PROSITE" id="PS00041">
    <property type="entry name" value="HTH_ARAC_FAMILY_1"/>
    <property type="match status" value="1"/>
</dbReference>
<dbReference type="InterPro" id="IPR005467">
    <property type="entry name" value="His_kinase_dom"/>
</dbReference>
<sequence length="919" mass="105361">MSFSEDSKGCIWIGSFLTGLYSYDLKSGILKHYQSKAYESLFLNSKNIRKVIVDHQDNLWIGTRSGLYKIEKPDSETPKITSYSSIINNTKESRIRGNLSTTITEDNQNNIWIGTDGDGLCKLNPINQEFKWFDTSENFIHQSVKSIIQTEEGEIWVAGNNGISKFDSVKNEFINYNTQDGLITNNFNKNSNYLSDDGILYFGCYKGINYFDPKAITTNPKPPIVYLTDFKISNLSITPSDIGSPLKKVISETSKIKLGYDQNMFTIDYFGLGYTRSKNIEYAYYLEGFETDWNYVKKTRNATYTNIPAGNYNFKVKATNSDGVWNDTPTELEIKILVPWWKTNLALITFLLVTLTFVFIVYNFFNTRIKERLQIKNEREERAQDEALNAKKIQFFTNISHEFRTPLTLILNPLEAIIEDKSVKLPNDVAEKHETIYKNSKRLSRLIDELMDFRKLQFNKMAINASKFEIVAFIKEVVSHFEEEATQRDIILSVESNEENTSIWADPSMLEKIIFNLLSNAFKATKDNGIVSIKIQIPLQPINFPLLSDDEDQYGIEISILDSGIGIDKKDLEHIFTRFYQSNEMDKQYYGGTGIGLEVVKSFIDLHKGTIQVSSEQKKGTEFKILLPLGNKHLNISKTESDSKINNEIYEQINNSETDSDVKSAENRVKKTVLIVEDNSELRNYLKNELKEDYKLKMAINGKEGLQMAIKFIPDLVISDVMMPIMDGFEMCSNIKKDIRISHIPILLLTAKGMQIDRVKGIDSGADVYLNKPFNMNVLKSHLSQLINSRQILFNKYYNGVSDKELLNTTSLDKQFITNILEYIHKNINDPSLNVENLADELLISRSKLYRKIKALTGNTANEFIKKIRLEKAKQFLESSDHSISEISFKVGFSSPSYFTKCYKTQFGNLPTEVRDTNN</sequence>
<evidence type="ECO:0000256" key="6">
    <source>
        <dbReference type="ARBA" id="ARBA00022777"/>
    </source>
</evidence>
<accession>H6RHZ9</accession>
<feature type="domain" description="Response regulatory" evidence="16">
    <location>
        <begin position="672"/>
        <end position="787"/>
    </location>
</feature>
<dbReference type="SUPFAM" id="SSF63829">
    <property type="entry name" value="Calcium-dependent phosphotriesterase"/>
    <property type="match status" value="1"/>
</dbReference>
<dbReference type="Gene3D" id="3.40.50.2300">
    <property type="match status" value="1"/>
</dbReference>
<dbReference type="Pfam" id="PF07494">
    <property type="entry name" value="Reg_prop"/>
    <property type="match status" value="1"/>
</dbReference>
<dbReference type="PANTHER" id="PTHR43547:SF2">
    <property type="entry name" value="HYBRID SIGNAL TRANSDUCTION HISTIDINE KINASE C"/>
    <property type="match status" value="1"/>
</dbReference>
<dbReference type="GO" id="GO:0043565">
    <property type="term" value="F:sequence-specific DNA binding"/>
    <property type="evidence" value="ECO:0007669"/>
    <property type="project" value="InterPro"/>
</dbReference>
<feature type="domain" description="Histidine kinase" evidence="15">
    <location>
        <begin position="398"/>
        <end position="631"/>
    </location>
</feature>
<evidence type="ECO:0000259" key="15">
    <source>
        <dbReference type="PROSITE" id="PS50109"/>
    </source>
</evidence>
<keyword evidence="13" id="KW-0812">Transmembrane</keyword>
<dbReference type="PANTHER" id="PTHR43547">
    <property type="entry name" value="TWO-COMPONENT HISTIDINE KINASE"/>
    <property type="match status" value="1"/>
</dbReference>
<dbReference type="PROSITE" id="PS50109">
    <property type="entry name" value="HIS_KIN"/>
    <property type="match status" value="1"/>
</dbReference>
<dbReference type="SUPFAM" id="SSF55874">
    <property type="entry name" value="ATPase domain of HSP90 chaperone/DNA topoisomerase II/histidine kinase"/>
    <property type="match status" value="1"/>
</dbReference>
<feature type="domain" description="HTH araC/xylS-type" evidence="14">
    <location>
        <begin position="818"/>
        <end position="917"/>
    </location>
</feature>
<proteinExistence type="predicted"/>
<feature type="transmembrane region" description="Helical" evidence="13">
    <location>
        <begin position="345"/>
        <end position="365"/>
    </location>
</feature>
<dbReference type="InterPro" id="IPR001789">
    <property type="entry name" value="Sig_transdc_resp-reg_receiver"/>
</dbReference>
<evidence type="ECO:0000259" key="14">
    <source>
        <dbReference type="PROSITE" id="PS01124"/>
    </source>
</evidence>
<dbReference type="InterPro" id="IPR036097">
    <property type="entry name" value="HisK_dim/P_sf"/>
</dbReference>
<dbReference type="Gene3D" id="3.30.565.10">
    <property type="entry name" value="Histidine kinase-like ATPase, C-terminal domain"/>
    <property type="match status" value="1"/>
</dbReference>
<dbReference type="GO" id="GO:0000155">
    <property type="term" value="F:phosphorelay sensor kinase activity"/>
    <property type="evidence" value="ECO:0007669"/>
    <property type="project" value="InterPro"/>
</dbReference>
<dbReference type="SUPFAM" id="SSF52172">
    <property type="entry name" value="CheY-like"/>
    <property type="match status" value="1"/>
</dbReference>
<keyword evidence="13" id="KW-1133">Transmembrane helix</keyword>
<dbReference type="EC" id="2.7.13.3" evidence="2"/>
<dbReference type="Gene3D" id="1.10.287.130">
    <property type="match status" value="1"/>
</dbReference>
<evidence type="ECO:0000256" key="13">
    <source>
        <dbReference type="SAM" id="Phobius"/>
    </source>
</evidence>
<dbReference type="InterPro" id="IPR018062">
    <property type="entry name" value="HTH_AraC-typ_CS"/>
</dbReference>
<dbReference type="SMART" id="SM00448">
    <property type="entry name" value="REC"/>
    <property type="match status" value="1"/>
</dbReference>
<keyword evidence="11" id="KW-0804">Transcription</keyword>
<keyword evidence="10" id="KW-0238">DNA-binding</keyword>
<reference evidence="17" key="1">
    <citation type="journal article" date="2012" name="Environ. Microbiol.">
        <title>Genomic content of uncultured Bacteroidetes from contrasting oceanic provinces in the North Atlantic Ocean.</title>
        <authorList>
            <person name="Gomez-Pereira P.R."/>
            <person name="Schuler M."/>
            <person name="Fuchs B.M."/>
            <person name="Bennke C."/>
            <person name="Teeling H."/>
            <person name="Waldmann J."/>
            <person name="Richter M."/>
            <person name="Barbe V."/>
            <person name="Bataille E."/>
            <person name="Glockner F.O."/>
            <person name="Amann R."/>
        </authorList>
    </citation>
    <scope>NUCLEOTIDE SEQUENCE</scope>
</reference>
<keyword evidence="13" id="KW-0472">Membrane</keyword>
<keyword evidence="5" id="KW-0547">Nucleotide-binding</keyword>
<dbReference type="SUPFAM" id="SSF46689">
    <property type="entry name" value="Homeodomain-like"/>
    <property type="match status" value="1"/>
</dbReference>
<evidence type="ECO:0000256" key="5">
    <source>
        <dbReference type="ARBA" id="ARBA00022741"/>
    </source>
</evidence>
<evidence type="ECO:0000256" key="12">
    <source>
        <dbReference type="PROSITE-ProRule" id="PRU00169"/>
    </source>
</evidence>
<keyword evidence="6 17" id="KW-0418">Kinase</keyword>
<keyword evidence="8" id="KW-0902">Two-component regulatory system</keyword>
<keyword evidence="3 12" id="KW-0597">Phosphoprotein</keyword>
<dbReference type="Pfam" id="PF02518">
    <property type="entry name" value="HATPase_c"/>
    <property type="match status" value="1"/>
</dbReference>
<dbReference type="InterPro" id="IPR011006">
    <property type="entry name" value="CheY-like_superfamily"/>
</dbReference>
<dbReference type="SMART" id="SM00342">
    <property type="entry name" value="HTH_ARAC"/>
    <property type="match status" value="1"/>
</dbReference>
<dbReference type="CDD" id="cd17574">
    <property type="entry name" value="REC_OmpR"/>
    <property type="match status" value="1"/>
</dbReference>
<keyword evidence="4" id="KW-0808">Transferase</keyword>
<feature type="modified residue" description="4-aspartylphosphate" evidence="12">
    <location>
        <position position="720"/>
    </location>
</feature>
<dbReference type="InterPro" id="IPR003594">
    <property type="entry name" value="HATPase_dom"/>
</dbReference>
<keyword evidence="9" id="KW-0805">Transcription regulation</keyword>
<dbReference type="InterPro" id="IPR011123">
    <property type="entry name" value="Y_Y_Y"/>
</dbReference>
<dbReference type="Pfam" id="PF00072">
    <property type="entry name" value="Response_reg"/>
    <property type="match status" value="1"/>
</dbReference>
<evidence type="ECO:0000256" key="3">
    <source>
        <dbReference type="ARBA" id="ARBA00022553"/>
    </source>
</evidence>
<comment type="catalytic activity">
    <reaction evidence="1">
        <text>ATP + protein L-histidine = ADP + protein N-phospho-L-histidine.</text>
        <dbReference type="EC" id="2.7.13.3"/>
    </reaction>
</comment>
<dbReference type="GO" id="GO:0005524">
    <property type="term" value="F:ATP binding"/>
    <property type="evidence" value="ECO:0007669"/>
    <property type="project" value="UniProtKB-KW"/>
</dbReference>
<dbReference type="Pfam" id="PF00512">
    <property type="entry name" value="HisKA"/>
    <property type="match status" value="1"/>
</dbReference>
<dbReference type="InterPro" id="IPR018060">
    <property type="entry name" value="HTH_AraC"/>
</dbReference>
<dbReference type="PROSITE" id="PS01124">
    <property type="entry name" value="HTH_ARAC_FAMILY_2"/>
    <property type="match status" value="1"/>
</dbReference>